<dbReference type="PANTHER" id="PTHR31642:SF324">
    <property type="entry name" value="SPERMIDINE HYDROXYCINNAMOYL TRANSFERASE"/>
    <property type="match status" value="1"/>
</dbReference>
<evidence type="ECO:0000313" key="3">
    <source>
        <dbReference type="Proteomes" id="UP000596660"/>
    </source>
</evidence>
<proteinExistence type="inferred from homology"/>
<dbReference type="GeneID" id="110710197"/>
<dbReference type="PANTHER" id="PTHR31642">
    <property type="entry name" value="TRICHOTHECENE 3-O-ACETYLTRANSFERASE"/>
    <property type="match status" value="1"/>
</dbReference>
<dbReference type="Gene3D" id="3.30.559.10">
    <property type="entry name" value="Chloramphenicol acetyltransferase-like domain"/>
    <property type="match status" value="2"/>
</dbReference>
<gene>
    <name evidence="2" type="primary">LOC110710197</name>
</gene>
<comment type="similarity">
    <text evidence="1">Belongs to the plant acyltransferase family.</text>
</comment>
<reference evidence="2" key="1">
    <citation type="journal article" date="2017" name="Nature">
        <title>The genome of Chenopodium quinoa.</title>
        <authorList>
            <person name="Jarvis D.E."/>
            <person name="Ho Y.S."/>
            <person name="Lightfoot D.J."/>
            <person name="Schmoeckel S.M."/>
            <person name="Li B."/>
            <person name="Borm T.J.A."/>
            <person name="Ohyanagi H."/>
            <person name="Mineta K."/>
            <person name="Michell C.T."/>
            <person name="Saber N."/>
            <person name="Kharbatia N.M."/>
            <person name="Rupper R.R."/>
            <person name="Sharp A.R."/>
            <person name="Dally N."/>
            <person name="Boughton B.A."/>
            <person name="Woo Y.H."/>
            <person name="Gao G."/>
            <person name="Schijlen E.G.W.M."/>
            <person name="Guo X."/>
            <person name="Momin A.A."/>
            <person name="Negrao S."/>
            <person name="Al-Babili S."/>
            <person name="Gehring C."/>
            <person name="Roessner U."/>
            <person name="Jung C."/>
            <person name="Murphy K."/>
            <person name="Arold S.T."/>
            <person name="Gojobori T."/>
            <person name="van der Linden C.G."/>
            <person name="van Loo E.N."/>
            <person name="Jellen E.N."/>
            <person name="Maughan P.J."/>
            <person name="Tester M."/>
        </authorList>
    </citation>
    <scope>NUCLEOTIDE SEQUENCE [LARGE SCALE GENOMIC DNA]</scope>
    <source>
        <strain evidence="2">cv. PI 614886</strain>
    </source>
</reference>
<keyword evidence="3" id="KW-1185">Reference proteome</keyword>
<reference evidence="2" key="2">
    <citation type="submission" date="2021-03" db="UniProtKB">
        <authorList>
            <consortium name="EnsemblPlants"/>
        </authorList>
    </citation>
    <scope>IDENTIFICATION</scope>
</reference>
<dbReference type="Gramene" id="AUR62020711-RA">
    <property type="protein sequence ID" value="AUR62020711-RA:cds"/>
    <property type="gene ID" value="AUR62020711"/>
</dbReference>
<dbReference type="Proteomes" id="UP000596660">
    <property type="component" value="Unplaced"/>
</dbReference>
<dbReference type="GO" id="GO:0016747">
    <property type="term" value="F:acyltransferase activity, transferring groups other than amino-acyl groups"/>
    <property type="evidence" value="ECO:0007669"/>
    <property type="project" value="TreeGrafter"/>
</dbReference>
<dbReference type="AlphaFoldDB" id="A0A803LZ10"/>
<dbReference type="EnsemblPlants" id="AUR62020711-RA">
    <property type="protein sequence ID" value="AUR62020711-RA:cds"/>
    <property type="gene ID" value="AUR62020711"/>
</dbReference>
<dbReference type="KEGG" id="cqi:110710197"/>
<dbReference type="RefSeq" id="XP_021744160.1">
    <property type="nucleotide sequence ID" value="XM_021888468.1"/>
</dbReference>
<dbReference type="InterPro" id="IPR023213">
    <property type="entry name" value="CAT-like_dom_sf"/>
</dbReference>
<organism evidence="2 3">
    <name type="scientific">Chenopodium quinoa</name>
    <name type="common">Quinoa</name>
    <dbReference type="NCBI Taxonomy" id="63459"/>
    <lineage>
        <taxon>Eukaryota</taxon>
        <taxon>Viridiplantae</taxon>
        <taxon>Streptophyta</taxon>
        <taxon>Embryophyta</taxon>
        <taxon>Tracheophyta</taxon>
        <taxon>Spermatophyta</taxon>
        <taxon>Magnoliopsida</taxon>
        <taxon>eudicotyledons</taxon>
        <taxon>Gunneridae</taxon>
        <taxon>Pentapetalae</taxon>
        <taxon>Caryophyllales</taxon>
        <taxon>Chenopodiaceae</taxon>
        <taxon>Chenopodioideae</taxon>
        <taxon>Atripliceae</taxon>
        <taxon>Chenopodium</taxon>
    </lineage>
</organism>
<dbReference type="Pfam" id="PF02458">
    <property type="entry name" value="Transferase"/>
    <property type="match status" value="1"/>
</dbReference>
<dbReference type="OrthoDB" id="671439at2759"/>
<sequence>MRTISKHIVKPAEPTWNGLLPLTELDHISVITHSYIVYFYDKPIEHDSFVTSTNKIVNTLKNSLSRVLVPYYPLAGRLSWIGGGRFKLECNALGAELIEVESTMKIADFGDFYSSSDKFYNLLPEIDYCGRPIQGLPLLSVQITRFACGGLSVGLAMSHIVADGASAFRFIKNWARLTRGEPLEVVPLLDRRILLAEDADESSVREEVDDGGSMKFFSQVGLGKVGNNVTPIFKLLTKEKIERLKQVANNSNNDNNGHPYSRFEAITAYCVCKARQLKGEDITTLTIAIDARRRMDPPLPSSYFGNAVIDINVSSTAGEIMSKPLSYACSKIREATTKVNNKLVLELIDFLKSQQSLINHQFFEERGKQYSPPSPSIDHGKVEVISWLNLGCSGVDFGWGFETYMGPPMVHGRDGTFMITPFKLDGSMVVGLFLRNKSNVQFCELL</sequence>
<protein>
    <submittedName>
        <fullName evidence="2">Uncharacterized protein</fullName>
    </submittedName>
</protein>
<name>A0A803LZ10_CHEQI</name>
<evidence type="ECO:0000256" key="1">
    <source>
        <dbReference type="ARBA" id="ARBA00009861"/>
    </source>
</evidence>
<accession>A0A803LZ10</accession>
<evidence type="ECO:0000313" key="2">
    <source>
        <dbReference type="EnsemblPlants" id="AUR62020711-RA:cds"/>
    </source>
</evidence>
<dbReference type="InterPro" id="IPR050317">
    <property type="entry name" value="Plant_Fungal_Acyltransferase"/>
</dbReference>